<dbReference type="PANTHER" id="PTHR45436">
    <property type="entry name" value="SENSOR HISTIDINE KINASE YKOH"/>
    <property type="match status" value="1"/>
</dbReference>
<keyword evidence="12 14" id="KW-0902">Two-component regulatory system</keyword>
<evidence type="ECO:0000259" key="15">
    <source>
        <dbReference type="PROSITE" id="PS50109"/>
    </source>
</evidence>
<dbReference type="Pfam" id="PF00512">
    <property type="entry name" value="HisKA"/>
    <property type="match status" value="1"/>
</dbReference>
<dbReference type="InterPro" id="IPR004358">
    <property type="entry name" value="Sig_transdc_His_kin-like_C"/>
</dbReference>
<comment type="function">
    <text evidence="14">Member of a two-component regulatory system.</text>
</comment>
<feature type="transmembrane region" description="Helical" evidence="14">
    <location>
        <begin position="12"/>
        <end position="32"/>
    </location>
</feature>
<keyword evidence="18" id="KW-1185">Reference proteome</keyword>
<dbReference type="PROSITE" id="PS50885">
    <property type="entry name" value="HAMP"/>
    <property type="match status" value="1"/>
</dbReference>
<dbReference type="PROSITE" id="PS50109">
    <property type="entry name" value="HIS_KIN"/>
    <property type="match status" value="1"/>
</dbReference>
<comment type="subcellular location">
    <subcellularLocation>
        <location evidence="2 14">Cell inner membrane</location>
    </subcellularLocation>
</comment>
<keyword evidence="11 14" id="KW-1133">Transmembrane helix</keyword>
<evidence type="ECO:0000313" key="17">
    <source>
        <dbReference type="EMBL" id="GAA4011946.1"/>
    </source>
</evidence>
<reference evidence="18" key="1">
    <citation type="journal article" date="2019" name="Int. J. Syst. Evol. Microbiol.">
        <title>The Global Catalogue of Microorganisms (GCM) 10K type strain sequencing project: providing services to taxonomists for standard genome sequencing and annotation.</title>
        <authorList>
            <consortium name="The Broad Institute Genomics Platform"/>
            <consortium name="The Broad Institute Genome Sequencing Center for Infectious Disease"/>
            <person name="Wu L."/>
            <person name="Ma J."/>
        </authorList>
    </citation>
    <scope>NUCLEOTIDE SEQUENCE [LARGE SCALE GENOMIC DNA]</scope>
    <source>
        <strain evidence="18">JCM 16673</strain>
    </source>
</reference>
<evidence type="ECO:0000256" key="5">
    <source>
        <dbReference type="ARBA" id="ARBA00022553"/>
    </source>
</evidence>
<dbReference type="InterPro" id="IPR048590">
    <property type="entry name" value="CusS-like_sensor"/>
</dbReference>
<keyword evidence="8 14" id="KW-0547">Nucleotide-binding</keyword>
<dbReference type="PANTHER" id="PTHR45436:SF3">
    <property type="entry name" value="SENSOR HISTIDINE KINASE HPRS"/>
    <property type="match status" value="1"/>
</dbReference>
<evidence type="ECO:0000313" key="18">
    <source>
        <dbReference type="Proteomes" id="UP001501353"/>
    </source>
</evidence>
<evidence type="ECO:0000256" key="2">
    <source>
        <dbReference type="ARBA" id="ARBA00004533"/>
    </source>
</evidence>
<keyword evidence="7 14" id="KW-0812">Transmembrane</keyword>
<dbReference type="SMART" id="SM00387">
    <property type="entry name" value="HATPase_c"/>
    <property type="match status" value="1"/>
</dbReference>
<name>A0ABP7SHS2_9BURK</name>
<keyword evidence="13 14" id="KW-0472">Membrane</keyword>
<dbReference type="InterPro" id="IPR005467">
    <property type="entry name" value="His_kinase_dom"/>
</dbReference>
<dbReference type="CDD" id="cd06225">
    <property type="entry name" value="HAMP"/>
    <property type="match status" value="1"/>
</dbReference>
<dbReference type="RefSeq" id="WP_344761315.1">
    <property type="nucleotide sequence ID" value="NZ_BAAAZE010000001.1"/>
</dbReference>
<evidence type="ECO:0000256" key="12">
    <source>
        <dbReference type="ARBA" id="ARBA00023012"/>
    </source>
</evidence>
<dbReference type="GO" id="GO:0016301">
    <property type="term" value="F:kinase activity"/>
    <property type="evidence" value="ECO:0007669"/>
    <property type="project" value="UniProtKB-KW"/>
</dbReference>
<organism evidence="17 18">
    <name type="scientific">Actimicrobium antarcticum</name>
    <dbReference type="NCBI Taxonomy" id="1051899"/>
    <lineage>
        <taxon>Bacteria</taxon>
        <taxon>Pseudomonadati</taxon>
        <taxon>Pseudomonadota</taxon>
        <taxon>Betaproteobacteria</taxon>
        <taxon>Burkholderiales</taxon>
        <taxon>Oxalobacteraceae</taxon>
        <taxon>Actimicrobium</taxon>
    </lineage>
</organism>
<evidence type="ECO:0000256" key="6">
    <source>
        <dbReference type="ARBA" id="ARBA00022679"/>
    </source>
</evidence>
<keyword evidence="10 14" id="KW-0067">ATP-binding</keyword>
<keyword evidence="6 14" id="KW-0808">Transferase</keyword>
<dbReference type="CDD" id="cd00075">
    <property type="entry name" value="HATPase"/>
    <property type="match status" value="1"/>
</dbReference>
<evidence type="ECO:0000256" key="3">
    <source>
        <dbReference type="ARBA" id="ARBA00022475"/>
    </source>
</evidence>
<evidence type="ECO:0000256" key="4">
    <source>
        <dbReference type="ARBA" id="ARBA00022519"/>
    </source>
</evidence>
<evidence type="ECO:0000256" key="9">
    <source>
        <dbReference type="ARBA" id="ARBA00022777"/>
    </source>
</evidence>
<comment type="catalytic activity">
    <reaction evidence="1 14">
        <text>ATP + protein L-histidine = ADP + protein N-phospho-L-histidine.</text>
        <dbReference type="EC" id="2.7.13.3"/>
    </reaction>
</comment>
<dbReference type="SMART" id="SM00388">
    <property type="entry name" value="HisKA"/>
    <property type="match status" value="1"/>
</dbReference>
<dbReference type="InterPro" id="IPR006290">
    <property type="entry name" value="CztS_silS_copS"/>
</dbReference>
<dbReference type="EC" id="2.7.13.3" evidence="14"/>
<dbReference type="SUPFAM" id="SSF47384">
    <property type="entry name" value="Homodimeric domain of signal transducing histidine kinase"/>
    <property type="match status" value="1"/>
</dbReference>
<dbReference type="Gene3D" id="6.10.340.10">
    <property type="match status" value="1"/>
</dbReference>
<dbReference type="Pfam" id="PF21085">
    <property type="entry name" value="CusS"/>
    <property type="match status" value="1"/>
</dbReference>
<evidence type="ECO:0000256" key="1">
    <source>
        <dbReference type="ARBA" id="ARBA00000085"/>
    </source>
</evidence>
<evidence type="ECO:0000256" key="8">
    <source>
        <dbReference type="ARBA" id="ARBA00022741"/>
    </source>
</evidence>
<feature type="domain" description="HAMP" evidence="16">
    <location>
        <begin position="192"/>
        <end position="245"/>
    </location>
</feature>
<evidence type="ECO:0000259" key="16">
    <source>
        <dbReference type="PROSITE" id="PS50885"/>
    </source>
</evidence>
<keyword evidence="5" id="KW-0597">Phosphoprotein</keyword>
<feature type="domain" description="Histidine kinase" evidence="15">
    <location>
        <begin position="253"/>
        <end position="468"/>
    </location>
</feature>
<dbReference type="InterPro" id="IPR003594">
    <property type="entry name" value="HATPase_dom"/>
</dbReference>
<dbReference type="EMBL" id="BAAAZE010000001">
    <property type="protein sequence ID" value="GAA4011946.1"/>
    <property type="molecule type" value="Genomic_DNA"/>
</dbReference>
<dbReference type="InterPro" id="IPR003660">
    <property type="entry name" value="HAMP_dom"/>
</dbReference>
<keyword evidence="9 14" id="KW-0418">Kinase</keyword>
<dbReference type="NCBIfam" id="TIGR01386">
    <property type="entry name" value="cztS_silS_copS"/>
    <property type="match status" value="1"/>
</dbReference>
<dbReference type="InterPro" id="IPR050428">
    <property type="entry name" value="TCS_sensor_his_kinase"/>
</dbReference>
<evidence type="ECO:0000256" key="14">
    <source>
        <dbReference type="RuleBase" id="RU364088"/>
    </source>
</evidence>
<evidence type="ECO:0000256" key="7">
    <source>
        <dbReference type="ARBA" id="ARBA00022692"/>
    </source>
</evidence>
<evidence type="ECO:0000256" key="13">
    <source>
        <dbReference type="ARBA" id="ARBA00023136"/>
    </source>
</evidence>
<dbReference type="Proteomes" id="UP001501353">
    <property type="component" value="Unassembled WGS sequence"/>
</dbReference>
<dbReference type="Pfam" id="PF00672">
    <property type="entry name" value="HAMP"/>
    <property type="match status" value="1"/>
</dbReference>
<dbReference type="Gene3D" id="3.30.565.10">
    <property type="entry name" value="Histidine kinase-like ATPase, C-terminal domain"/>
    <property type="match status" value="1"/>
</dbReference>
<comment type="caution">
    <text evidence="17">The sequence shown here is derived from an EMBL/GenBank/DDBJ whole genome shotgun (WGS) entry which is preliminary data.</text>
</comment>
<keyword evidence="3 14" id="KW-1003">Cell membrane</keyword>
<dbReference type="SMART" id="SM00304">
    <property type="entry name" value="HAMP"/>
    <property type="match status" value="2"/>
</dbReference>
<evidence type="ECO:0000256" key="11">
    <source>
        <dbReference type="ARBA" id="ARBA00022989"/>
    </source>
</evidence>
<protein>
    <recommendedName>
        <fullName evidence="14">Sensor protein</fullName>
        <ecNumber evidence="14">2.7.13.3</ecNumber>
    </recommendedName>
</protein>
<dbReference type="CDD" id="cd00082">
    <property type="entry name" value="HisKA"/>
    <property type="match status" value="1"/>
</dbReference>
<evidence type="ECO:0000256" key="10">
    <source>
        <dbReference type="ARBA" id="ARBA00022840"/>
    </source>
</evidence>
<accession>A0ABP7SHS2</accession>
<dbReference type="Pfam" id="PF02518">
    <property type="entry name" value="HATPase_c"/>
    <property type="match status" value="1"/>
</dbReference>
<proteinExistence type="predicted"/>
<dbReference type="Gene3D" id="1.10.287.130">
    <property type="match status" value="1"/>
</dbReference>
<dbReference type="PRINTS" id="PR00344">
    <property type="entry name" value="BCTRLSENSOR"/>
</dbReference>
<dbReference type="InterPro" id="IPR036890">
    <property type="entry name" value="HATPase_C_sf"/>
</dbReference>
<feature type="transmembrane region" description="Helical" evidence="14">
    <location>
        <begin position="172"/>
        <end position="191"/>
    </location>
</feature>
<keyword evidence="4 14" id="KW-0997">Cell inner membrane</keyword>
<dbReference type="InterPro" id="IPR003661">
    <property type="entry name" value="HisK_dim/P_dom"/>
</dbReference>
<sequence length="471" mass="51645">MRNRSISITSRLAILFASVTMVTFAAVGIYLYDVLAQQLERGDDVELIGKTSLVRHLLLEAGSIAAIGGEPHPFVDAVFGHEGLILSLKDKDGRLLVMSRQPSKEIPEMIPVPASRNAEASDVHDWRTAVGTGRFVSILGAVGDPGHTPVTITIAREGSDRSAMLAEYAENLFFAVMAGSTLAAVLGFFIVRVGMRPLRQVIIKANEISTHQLNTRLSTDDTPLELRELGLAFNAMLNRLEDGVRRLSQFAADIAHDLRTPINTLLVETQVILSGLRTPDEYQAVLVSNIEEYERLARLVENTLFLARADNAQLALRPEVLDMPTELGKICDYFEGIADEADVRLDVASNDVQLQADRVLFRRAVSNLVSNAISHSPRGSAINIRAVWRREYVEISVSNNGSPIPAVHLPHIFERFYRVDPARSFSTHSSGLGLAIVRAIMVLHGGDALVESKPGASTVFRLRFMISPDTP</sequence>
<dbReference type="InterPro" id="IPR036097">
    <property type="entry name" value="HisK_dim/P_sf"/>
</dbReference>
<dbReference type="SUPFAM" id="SSF55874">
    <property type="entry name" value="ATPase domain of HSP90 chaperone/DNA topoisomerase II/histidine kinase"/>
    <property type="match status" value="1"/>
</dbReference>
<gene>
    <name evidence="17" type="primary">irlS</name>
    <name evidence="17" type="ORF">GCM10022212_01730</name>
</gene>